<dbReference type="Pfam" id="PF02171">
    <property type="entry name" value="Piwi"/>
    <property type="match status" value="1"/>
</dbReference>
<dbReference type="InterPro" id="IPR012337">
    <property type="entry name" value="RNaseH-like_sf"/>
</dbReference>
<name>A0A9P5ISG1_9HELO</name>
<comment type="caution">
    <text evidence="2">The sequence shown here is derived from an EMBL/GenBank/DDBJ whole genome shotgun (WGS) entry which is preliminary data.</text>
</comment>
<dbReference type="GeneID" id="62147462"/>
<proteinExistence type="predicted"/>
<dbReference type="SMART" id="SM00950">
    <property type="entry name" value="Piwi"/>
    <property type="match status" value="1"/>
</dbReference>
<dbReference type="Gene3D" id="3.40.50.2300">
    <property type="match status" value="1"/>
</dbReference>
<dbReference type="PROSITE" id="PS50822">
    <property type="entry name" value="PIWI"/>
    <property type="match status" value="1"/>
</dbReference>
<gene>
    <name evidence="2" type="ORF">EAE97_003873</name>
</gene>
<organism evidence="2 3">
    <name type="scientific">Botrytis byssoidea</name>
    <dbReference type="NCBI Taxonomy" id="139641"/>
    <lineage>
        <taxon>Eukaryota</taxon>
        <taxon>Fungi</taxon>
        <taxon>Dikarya</taxon>
        <taxon>Ascomycota</taxon>
        <taxon>Pezizomycotina</taxon>
        <taxon>Leotiomycetes</taxon>
        <taxon>Helotiales</taxon>
        <taxon>Sclerotiniaceae</taxon>
        <taxon>Botrytis</taxon>
    </lineage>
</organism>
<accession>A0A9P5ISG1</accession>
<dbReference type="GO" id="GO:0003676">
    <property type="term" value="F:nucleic acid binding"/>
    <property type="evidence" value="ECO:0007669"/>
    <property type="project" value="InterPro"/>
</dbReference>
<dbReference type="Proteomes" id="UP000710849">
    <property type="component" value="Unassembled WGS sequence"/>
</dbReference>
<dbReference type="InterPro" id="IPR036397">
    <property type="entry name" value="RNaseH_sf"/>
</dbReference>
<keyword evidence="3" id="KW-1185">Reference proteome</keyword>
<dbReference type="Gene3D" id="3.30.420.10">
    <property type="entry name" value="Ribonuclease H-like superfamily/Ribonuclease H"/>
    <property type="match status" value="2"/>
</dbReference>
<dbReference type="EMBL" id="RCSW01000006">
    <property type="protein sequence ID" value="KAF7948462.1"/>
    <property type="molecule type" value="Genomic_DNA"/>
</dbReference>
<evidence type="ECO:0000313" key="2">
    <source>
        <dbReference type="EMBL" id="KAF7948462.1"/>
    </source>
</evidence>
<reference evidence="2 3" key="1">
    <citation type="journal article" date="2020" name="Genome Biol. Evol.">
        <title>Comparative genomics of Sclerotiniaceae.</title>
        <authorList>
            <person name="Valero Jimenez C.A."/>
            <person name="Steentjes M."/>
            <person name="Scholten O.E."/>
            <person name="Van Kan J.A.L."/>
        </authorList>
    </citation>
    <scope>NUCLEOTIDE SEQUENCE [LARGE SCALE GENOMIC DNA]</scope>
    <source>
        <strain evidence="2 3">MUCL 94</strain>
    </source>
</reference>
<evidence type="ECO:0000313" key="3">
    <source>
        <dbReference type="Proteomes" id="UP000710849"/>
    </source>
</evidence>
<evidence type="ECO:0000259" key="1">
    <source>
        <dbReference type="PROSITE" id="PS50822"/>
    </source>
</evidence>
<dbReference type="AlphaFoldDB" id="A0A9P5ISG1"/>
<sequence length="503" mass="56806">MLGFAKKTPFENEQEIMNKALIPLGIKPPISQFESWKSPFEKYGLILGEELLKISSSHLYHPSLTFNPGRPKKLVSASWNLSDVKRFNVVERYSELRIIHVKIAEQISDKQTKSVLMFASAPATQLRRYGLQTQSFKGKVHSIAWPELNEEKKPFASAAQKRELVNRLLETCLGGDIRPRLVFMILPREDAAIYSNIKWSGDFVSGIATICVCQAAVEKKSFGILDNFNLKANLKLGGINHMISDARESSKLIESIQNDTLMIFGADVSHPGKGLDPECSSMAGVVASFNFNFCHFAASARLQANNEEFISDLGGMLKERLELYQKKNQGKLPLNILFYRDGVKNQGKTDIRITLLVVTKRHHTRFFPLNLNKSTKNVSGGLVVDKHIINPNQMSFFLQNHDSPLGTAKSAYYTVIANQCELTLEQLEQVVCVPARYADILCDRLRCYMKPALDGGIRRTQAEIQDGKDPLAHYRKTRQAWIRPGSKQTNPWHSNLDNIMFYL</sequence>
<dbReference type="PANTHER" id="PTHR22891">
    <property type="entry name" value="EUKARYOTIC TRANSLATION INITIATION FACTOR 2C"/>
    <property type="match status" value="1"/>
</dbReference>
<protein>
    <recommendedName>
        <fullName evidence="1">Piwi domain-containing protein</fullName>
    </recommendedName>
</protein>
<dbReference type="SUPFAM" id="SSF53098">
    <property type="entry name" value="Ribonuclease H-like"/>
    <property type="match status" value="1"/>
</dbReference>
<dbReference type="RefSeq" id="XP_038734994.1">
    <property type="nucleotide sequence ID" value="XM_038874385.1"/>
</dbReference>
<dbReference type="InterPro" id="IPR003165">
    <property type="entry name" value="Piwi"/>
</dbReference>
<feature type="domain" description="Piwi" evidence="1">
    <location>
        <begin position="181"/>
        <end position="416"/>
    </location>
</feature>